<evidence type="ECO:0000256" key="2">
    <source>
        <dbReference type="ARBA" id="ARBA00005042"/>
    </source>
</evidence>
<evidence type="ECO:0000256" key="1">
    <source>
        <dbReference type="ARBA" id="ARBA00004141"/>
    </source>
</evidence>
<evidence type="ECO:0000256" key="16">
    <source>
        <dbReference type="RuleBase" id="RU003750"/>
    </source>
</evidence>
<dbReference type="InterPro" id="IPR004570">
    <property type="entry name" value="Phosphatidylglycerol_P_synth"/>
</dbReference>
<dbReference type="NCBIfam" id="TIGR00560">
    <property type="entry name" value="pgsA"/>
    <property type="match status" value="1"/>
</dbReference>
<feature type="transmembrane region" description="Helical" evidence="17">
    <location>
        <begin position="33"/>
        <end position="53"/>
    </location>
</feature>
<feature type="transmembrane region" description="Helical" evidence="17">
    <location>
        <begin position="65"/>
        <end position="88"/>
    </location>
</feature>
<evidence type="ECO:0000256" key="3">
    <source>
        <dbReference type="ARBA" id="ARBA00010441"/>
    </source>
</evidence>
<evidence type="ECO:0000256" key="17">
    <source>
        <dbReference type="SAM" id="Phobius"/>
    </source>
</evidence>
<feature type="transmembrane region" description="Helical" evidence="17">
    <location>
        <begin position="94"/>
        <end position="118"/>
    </location>
</feature>
<dbReference type="EC" id="2.7.8.5" evidence="4 15"/>
<dbReference type="InterPro" id="IPR043130">
    <property type="entry name" value="CDP-OH_PTrfase_TM_dom"/>
</dbReference>
<dbReference type="InterPro" id="IPR050324">
    <property type="entry name" value="CDP-alcohol_PTase-I"/>
</dbReference>
<dbReference type="PIRSF" id="PIRSF000847">
    <property type="entry name" value="Phos_ph_gly_syn"/>
    <property type="match status" value="1"/>
</dbReference>
<keyword evidence="11 17" id="KW-0472">Membrane</keyword>
<dbReference type="EMBL" id="FOXF01000011">
    <property type="protein sequence ID" value="SFP26076.1"/>
    <property type="molecule type" value="Genomic_DNA"/>
</dbReference>
<evidence type="ECO:0000256" key="12">
    <source>
        <dbReference type="ARBA" id="ARBA00023209"/>
    </source>
</evidence>
<dbReference type="Pfam" id="PF01066">
    <property type="entry name" value="CDP-OH_P_transf"/>
    <property type="match status" value="1"/>
</dbReference>
<dbReference type="InterPro" id="IPR048254">
    <property type="entry name" value="CDP_ALCOHOL_P_TRANSF_CS"/>
</dbReference>
<evidence type="ECO:0000313" key="18">
    <source>
        <dbReference type="EMBL" id="SFP26076.1"/>
    </source>
</evidence>
<dbReference type="Proteomes" id="UP000243745">
    <property type="component" value="Unassembled WGS sequence"/>
</dbReference>
<evidence type="ECO:0000256" key="4">
    <source>
        <dbReference type="ARBA" id="ARBA00013170"/>
    </source>
</evidence>
<keyword evidence="13" id="KW-1208">Phospholipid metabolism</keyword>
<evidence type="ECO:0000256" key="10">
    <source>
        <dbReference type="ARBA" id="ARBA00023098"/>
    </source>
</evidence>
<dbReference type="OrthoDB" id="9796672at2"/>
<organism evidence="18 19">
    <name type="scientific">Ruminobacter amylophilus</name>
    <dbReference type="NCBI Taxonomy" id="867"/>
    <lineage>
        <taxon>Bacteria</taxon>
        <taxon>Pseudomonadati</taxon>
        <taxon>Pseudomonadota</taxon>
        <taxon>Gammaproteobacteria</taxon>
        <taxon>Aeromonadales</taxon>
        <taxon>Succinivibrionaceae</taxon>
        <taxon>Ruminobacter</taxon>
    </lineage>
</organism>
<protein>
    <recommendedName>
        <fullName evidence="5 15">CDP-diacylglycerol--glycerol-3-phosphate 3-phosphatidyltransferase</fullName>
        <ecNumber evidence="4 15">2.7.8.5</ecNumber>
    </recommendedName>
</protein>
<dbReference type="PANTHER" id="PTHR14269">
    <property type="entry name" value="CDP-DIACYLGLYCEROL--GLYCEROL-3-PHOSPHATE 3-PHOSPHATIDYLTRANSFERASE-RELATED"/>
    <property type="match status" value="1"/>
</dbReference>
<comment type="catalytic activity">
    <reaction evidence="14">
        <text>a CDP-1,2-diacyl-sn-glycerol + sn-glycerol 3-phosphate = a 1,2-diacyl-sn-glycero-3-phospho-(1'-sn-glycero-3'-phosphate) + CMP + H(+)</text>
        <dbReference type="Rhea" id="RHEA:12593"/>
        <dbReference type="ChEBI" id="CHEBI:15378"/>
        <dbReference type="ChEBI" id="CHEBI:57597"/>
        <dbReference type="ChEBI" id="CHEBI:58332"/>
        <dbReference type="ChEBI" id="CHEBI:60110"/>
        <dbReference type="ChEBI" id="CHEBI:60377"/>
        <dbReference type="EC" id="2.7.8.5"/>
    </reaction>
</comment>
<accession>A0A662ZHU1</accession>
<sequence>MFKKIPNVLTLLRVFLIPIYIVFFLLPYDWSNLAAALVFVIACFTDLLDGYLARKWNVCSKFGAFLDPVADKIMVCVALVMLVGWFSFHQREYFSGFSIVLTICSVIIISREIVISALREWMAEIGKRGLVAVSWIGKWKTAIQMMSIAGLIWRDQVFIFRDNWMAYLSLVLMLIATVLTLWSMVSYLIVGVKYMDD</sequence>
<reference evidence="18 19" key="1">
    <citation type="submission" date="2016-10" db="EMBL/GenBank/DDBJ databases">
        <authorList>
            <person name="Varghese N."/>
            <person name="Submissions S."/>
        </authorList>
    </citation>
    <scope>NUCLEOTIDE SEQUENCE [LARGE SCALE GENOMIC DNA]</scope>
    <source>
        <strain evidence="18 19">DSM 1361</strain>
    </source>
</reference>
<name>A0A662ZHU1_9GAMM</name>
<evidence type="ECO:0000256" key="15">
    <source>
        <dbReference type="NCBIfam" id="TIGR00560"/>
    </source>
</evidence>
<keyword evidence="12" id="KW-0594">Phospholipid biosynthesis</keyword>
<keyword evidence="9 17" id="KW-1133">Transmembrane helix</keyword>
<dbReference type="PANTHER" id="PTHR14269:SF62">
    <property type="entry name" value="CDP-DIACYLGLYCEROL--GLYCEROL-3-PHOSPHATE 3-PHOSPHATIDYLTRANSFERASE 1, CHLOROPLASTIC"/>
    <property type="match status" value="1"/>
</dbReference>
<dbReference type="Gene3D" id="1.20.120.1760">
    <property type="match status" value="1"/>
</dbReference>
<feature type="transmembrane region" description="Helical" evidence="17">
    <location>
        <begin position="165"/>
        <end position="190"/>
    </location>
</feature>
<evidence type="ECO:0000313" key="19">
    <source>
        <dbReference type="Proteomes" id="UP000243745"/>
    </source>
</evidence>
<comment type="pathway">
    <text evidence="2">Phospholipid metabolism; phosphatidylglycerol biosynthesis; phosphatidylglycerol from CDP-diacylglycerol: step 1/2.</text>
</comment>
<dbReference type="InterPro" id="IPR000462">
    <property type="entry name" value="CDP-OH_P_trans"/>
</dbReference>
<evidence type="ECO:0000256" key="6">
    <source>
        <dbReference type="ARBA" id="ARBA00022516"/>
    </source>
</evidence>
<dbReference type="PROSITE" id="PS00379">
    <property type="entry name" value="CDP_ALCOHOL_P_TRANSF"/>
    <property type="match status" value="1"/>
</dbReference>
<feature type="transmembrane region" description="Helical" evidence="17">
    <location>
        <begin position="7"/>
        <end position="27"/>
    </location>
</feature>
<evidence type="ECO:0000256" key="5">
    <source>
        <dbReference type="ARBA" id="ARBA00014944"/>
    </source>
</evidence>
<evidence type="ECO:0000256" key="8">
    <source>
        <dbReference type="ARBA" id="ARBA00022692"/>
    </source>
</evidence>
<dbReference type="GO" id="GO:0046474">
    <property type="term" value="P:glycerophospholipid biosynthetic process"/>
    <property type="evidence" value="ECO:0007669"/>
    <property type="project" value="TreeGrafter"/>
</dbReference>
<evidence type="ECO:0000256" key="13">
    <source>
        <dbReference type="ARBA" id="ARBA00023264"/>
    </source>
</evidence>
<dbReference type="GO" id="GO:0005886">
    <property type="term" value="C:plasma membrane"/>
    <property type="evidence" value="ECO:0007669"/>
    <property type="project" value="TreeGrafter"/>
</dbReference>
<comment type="similarity">
    <text evidence="3 16">Belongs to the CDP-alcohol phosphatidyltransferase class-I family.</text>
</comment>
<proteinExistence type="inferred from homology"/>
<keyword evidence="19" id="KW-1185">Reference proteome</keyword>
<evidence type="ECO:0000256" key="14">
    <source>
        <dbReference type="ARBA" id="ARBA00048586"/>
    </source>
</evidence>
<keyword evidence="8 17" id="KW-0812">Transmembrane</keyword>
<evidence type="ECO:0000256" key="7">
    <source>
        <dbReference type="ARBA" id="ARBA00022679"/>
    </source>
</evidence>
<dbReference type="AlphaFoldDB" id="A0A662ZHU1"/>
<keyword evidence="7 16" id="KW-0808">Transferase</keyword>
<keyword evidence="6" id="KW-0444">Lipid biosynthesis</keyword>
<keyword evidence="10" id="KW-0443">Lipid metabolism</keyword>
<feature type="transmembrane region" description="Helical" evidence="17">
    <location>
        <begin position="130"/>
        <end position="153"/>
    </location>
</feature>
<comment type="subcellular location">
    <subcellularLocation>
        <location evidence="1">Membrane</location>
        <topology evidence="1">Multi-pass membrane protein</topology>
    </subcellularLocation>
</comment>
<gene>
    <name evidence="18" type="ORF">SAMN02910344_00895</name>
</gene>
<evidence type="ECO:0000256" key="11">
    <source>
        <dbReference type="ARBA" id="ARBA00023136"/>
    </source>
</evidence>
<dbReference type="RefSeq" id="WP_093141308.1">
    <property type="nucleotide sequence ID" value="NZ_FOXF01000011.1"/>
</dbReference>
<evidence type="ECO:0000256" key="9">
    <source>
        <dbReference type="ARBA" id="ARBA00022989"/>
    </source>
</evidence>
<dbReference type="GO" id="GO:0008444">
    <property type="term" value="F:CDP-diacylglycerol-glycerol-3-phosphate 3-phosphatidyltransferase activity"/>
    <property type="evidence" value="ECO:0007669"/>
    <property type="project" value="UniProtKB-UniRule"/>
</dbReference>